<dbReference type="Gene3D" id="2.30.38.10">
    <property type="entry name" value="Luciferase, Domain 3"/>
    <property type="match status" value="1"/>
</dbReference>
<dbReference type="GO" id="GO:0047527">
    <property type="term" value="F:2,3-dihydroxybenzoate-serine ligase activity"/>
    <property type="evidence" value="ECO:0007669"/>
    <property type="project" value="TreeGrafter"/>
</dbReference>
<evidence type="ECO:0000313" key="4">
    <source>
        <dbReference type="EMBL" id="RKH49357.1"/>
    </source>
</evidence>
<dbReference type="SUPFAM" id="SSF56801">
    <property type="entry name" value="Acetyl-CoA synthetase-like"/>
    <property type="match status" value="1"/>
</dbReference>
<organism evidence="4 5">
    <name type="scientific">Corallococcus llansteffanensis</name>
    <dbReference type="NCBI Taxonomy" id="2316731"/>
    <lineage>
        <taxon>Bacteria</taxon>
        <taxon>Pseudomonadati</taxon>
        <taxon>Myxococcota</taxon>
        <taxon>Myxococcia</taxon>
        <taxon>Myxococcales</taxon>
        <taxon>Cystobacterineae</taxon>
        <taxon>Myxococcaceae</taxon>
        <taxon>Corallococcus</taxon>
    </lineage>
</organism>
<dbReference type="InterPro" id="IPR041464">
    <property type="entry name" value="TubC_N"/>
</dbReference>
<reference evidence="5" key="1">
    <citation type="submission" date="2018-09" db="EMBL/GenBank/DDBJ databases">
        <authorList>
            <person name="Livingstone P.G."/>
            <person name="Whitworth D.E."/>
        </authorList>
    </citation>
    <scope>NUCLEOTIDE SEQUENCE [LARGE SCALE GENOMIC DNA]</scope>
    <source>
        <strain evidence="5">CA051B</strain>
    </source>
</reference>
<dbReference type="GO" id="GO:0043041">
    <property type="term" value="P:amino acid activation for nonribosomal peptide biosynthetic process"/>
    <property type="evidence" value="ECO:0007669"/>
    <property type="project" value="TreeGrafter"/>
</dbReference>
<dbReference type="Pfam" id="PF00501">
    <property type="entry name" value="AMP-binding"/>
    <property type="match status" value="1"/>
</dbReference>
<dbReference type="GO" id="GO:0005829">
    <property type="term" value="C:cytosol"/>
    <property type="evidence" value="ECO:0007669"/>
    <property type="project" value="TreeGrafter"/>
</dbReference>
<dbReference type="InterPro" id="IPR023213">
    <property type="entry name" value="CAT-like_dom_sf"/>
</dbReference>
<dbReference type="CDD" id="cd05930">
    <property type="entry name" value="A_NRPS"/>
    <property type="match status" value="1"/>
</dbReference>
<evidence type="ECO:0000313" key="5">
    <source>
        <dbReference type="Proteomes" id="UP000272888"/>
    </source>
</evidence>
<name>A0A3A8NYD6_9BACT</name>
<gene>
    <name evidence="4" type="ORF">D7V93_31985</name>
</gene>
<protein>
    <submittedName>
        <fullName evidence="4">Amino acid adenylation domain-containing protein</fullName>
    </submittedName>
</protein>
<dbReference type="Gene3D" id="3.30.559.10">
    <property type="entry name" value="Chloramphenicol acetyltransferase-like domain"/>
    <property type="match status" value="1"/>
</dbReference>
<sequence>MTLQALLTELTQRRISVTASGNTLRLRGPASALTDDVRGRVATHKQELLAWLEQTRSAPSRSELARMPKGAELPVSSFQRRMWFIDRLRPGLTAYNLAIELRFRGRLDLDALRWCIQELVRRHDVLRSTFETVDGRPCVRVAPVLGLPLPIVDLTRLPQAEREHEARRLARVEASTPFSLVHGPLLRLGFLRLSDEDLVGLFTFHHIISDGWSLTVLARELRALYTARTSGQPSPLPELAFQYADFAHWHTAWLSEPVLEAHLAYWRRQLDGCPRVLQLPADARRPSQQSHRGATLVHSLSPELTAAVKAASQREGGRLFPFLLTVFQTLLGRHTGQDEFLVGTSVANRDRAEVAGMVGFFVNWLPLRANLRDDPPFSEALARTRATVHDALVHKDLPFELLVNAVNPERELDRPTLFQVMFVLHGSMPELSLPGIEVEGRTVDNGTAKMDLTLFMRDTPRGLECEFEYSADLFERSTIERLARHFITLCRAATEDPSCPVSRLPMLAREEQDALSSGTWSAGHVSPPPPCVHQLFEAQARRTPHAVALWYEGVTLTYAELDQRANQLARHLVGLGLQPGSRVGVLVERSLELLVALLGVWKAGCAYVPLDASYPVVRIAFMARDARLGALLVHGDVDCAAEAVSAPVVDLEALRDVLAALPSHPVPLEVEGEQPAYVLYTSGSTGRPKGVLVPHWGVANFLLWLREELALGASDRVLHKTPISFDASLRELFSALISGGRLVIARPDGHRDPAYLIRLMREQGVTVLHLVPSLLGALLEQPELSTVETLRAVMSGGEALPVSFLERVRDVLPDAALFNVYGPTETSVDSTCWRAVPLEGQASVPVGRPIWNTEIHLLDPHLQPCPPGMVGEICIGGRGVALGYLDLPELTRERFIANPYGPGRLYRTGDLGRFLPGGDLEFRGRADRQVKVRGMRVELAEVERAARDALGSADVVVVAREDRPGDVRLVAYVVMTPEEAREKLQEARAALREKLPEAMVPTAFVLLEAWPLLPNGKRDPGSLPAPAEGADTRDLDEAPVTLPVRDVSVERLRNATPLALPTDRPRLPGLPLTSASFTVDLAAEQRVQLERLARARGFTPFEALLSVTLGFLARQAAQARFVVTLALSGRDDVRLSDALGSFVRMVPVPVALPSDTSLAGGLAVARAVLVAASEPDAASVDELTEAEPALDGGDALHRFAIVWRDTPRLVSSRSNLTVHPALPMTAGESRYELRLSLGEVGEGLRATFEYRVALFDAATVARLAHAWTGAMGQALAALDAPWDLSAGGSHVARQDG</sequence>
<feature type="domain" description="AMP-dependent synthetase/ligase" evidence="1">
    <location>
        <begin position="536"/>
        <end position="885"/>
    </location>
</feature>
<dbReference type="InterPro" id="IPR020845">
    <property type="entry name" value="AMP-binding_CS"/>
</dbReference>
<proteinExistence type="predicted"/>
<dbReference type="PANTHER" id="PTHR45527:SF1">
    <property type="entry name" value="FATTY ACID SYNTHASE"/>
    <property type="match status" value="1"/>
</dbReference>
<dbReference type="PANTHER" id="PTHR45527">
    <property type="entry name" value="NONRIBOSOMAL PEPTIDE SYNTHETASE"/>
    <property type="match status" value="1"/>
</dbReference>
<dbReference type="GO" id="GO:0009239">
    <property type="term" value="P:enterobactin biosynthetic process"/>
    <property type="evidence" value="ECO:0007669"/>
    <property type="project" value="TreeGrafter"/>
</dbReference>
<dbReference type="Pfam" id="PF18563">
    <property type="entry name" value="TubC_N"/>
    <property type="match status" value="1"/>
</dbReference>
<dbReference type="Gene3D" id="3.30.559.30">
    <property type="entry name" value="Nonribosomal peptide synthetase, condensation domain"/>
    <property type="match status" value="2"/>
</dbReference>
<feature type="domain" description="Condensation" evidence="2">
    <location>
        <begin position="72"/>
        <end position="515"/>
    </location>
</feature>
<dbReference type="EMBL" id="RAWB01000463">
    <property type="protein sequence ID" value="RKH49357.1"/>
    <property type="molecule type" value="Genomic_DNA"/>
</dbReference>
<dbReference type="CDD" id="cd19531">
    <property type="entry name" value="LCL_NRPS-like"/>
    <property type="match status" value="1"/>
</dbReference>
<keyword evidence="5" id="KW-1185">Reference proteome</keyword>
<dbReference type="NCBIfam" id="TIGR01733">
    <property type="entry name" value="AA-adenyl-dom"/>
    <property type="match status" value="1"/>
</dbReference>
<dbReference type="Pfam" id="PF00668">
    <property type="entry name" value="Condensation"/>
    <property type="match status" value="2"/>
</dbReference>
<dbReference type="Gene3D" id="3.40.50.980">
    <property type="match status" value="2"/>
</dbReference>
<dbReference type="RefSeq" id="WP_120646987.1">
    <property type="nucleotide sequence ID" value="NZ_RAWB01000463.1"/>
</dbReference>
<comment type="caution">
    <text evidence="4">The sequence shown here is derived from an EMBL/GenBank/DDBJ whole genome shotgun (WGS) entry which is preliminary data.</text>
</comment>
<dbReference type="InterPro" id="IPR010071">
    <property type="entry name" value="AA_adenyl_dom"/>
</dbReference>
<dbReference type="InterPro" id="IPR045851">
    <property type="entry name" value="AMP-bd_C_sf"/>
</dbReference>
<dbReference type="SUPFAM" id="SSF52777">
    <property type="entry name" value="CoA-dependent acyltransferases"/>
    <property type="match status" value="3"/>
</dbReference>
<dbReference type="Gene3D" id="3.30.300.30">
    <property type="match status" value="1"/>
</dbReference>
<feature type="domain" description="TubC N-terminal docking" evidence="3">
    <location>
        <begin position="5"/>
        <end position="54"/>
    </location>
</feature>
<dbReference type="FunFam" id="3.40.50.980:FF:000001">
    <property type="entry name" value="Non-ribosomal peptide synthetase"/>
    <property type="match status" value="1"/>
</dbReference>
<evidence type="ECO:0000259" key="1">
    <source>
        <dbReference type="Pfam" id="PF00501"/>
    </source>
</evidence>
<dbReference type="InterPro" id="IPR044894">
    <property type="entry name" value="TubC_N_sf"/>
</dbReference>
<dbReference type="PROSITE" id="PS00455">
    <property type="entry name" value="AMP_BINDING"/>
    <property type="match status" value="1"/>
</dbReference>
<dbReference type="Proteomes" id="UP000272888">
    <property type="component" value="Unassembled WGS sequence"/>
</dbReference>
<feature type="domain" description="Condensation" evidence="2">
    <location>
        <begin position="1055"/>
        <end position="1281"/>
    </location>
</feature>
<dbReference type="InterPro" id="IPR001242">
    <property type="entry name" value="Condensation_dom"/>
</dbReference>
<dbReference type="GO" id="GO:0031177">
    <property type="term" value="F:phosphopantetheine binding"/>
    <property type="evidence" value="ECO:0007669"/>
    <property type="project" value="TreeGrafter"/>
</dbReference>
<dbReference type="FunFam" id="3.40.50.12780:FF:000012">
    <property type="entry name" value="Non-ribosomal peptide synthetase"/>
    <property type="match status" value="1"/>
</dbReference>
<evidence type="ECO:0000259" key="3">
    <source>
        <dbReference type="Pfam" id="PF18563"/>
    </source>
</evidence>
<dbReference type="GO" id="GO:0009366">
    <property type="term" value="C:enterobactin synthetase complex"/>
    <property type="evidence" value="ECO:0007669"/>
    <property type="project" value="TreeGrafter"/>
</dbReference>
<evidence type="ECO:0000259" key="2">
    <source>
        <dbReference type="Pfam" id="PF00668"/>
    </source>
</evidence>
<dbReference type="Gene3D" id="1.10.10.1830">
    <property type="entry name" value="Non-ribosomal peptide synthase, adenylation domain"/>
    <property type="match status" value="1"/>
</dbReference>
<accession>A0A3A8NYD6</accession>
<dbReference type="InterPro" id="IPR000873">
    <property type="entry name" value="AMP-dep_synth/lig_dom"/>
</dbReference>